<dbReference type="GO" id="GO:0016787">
    <property type="term" value="F:hydrolase activity"/>
    <property type="evidence" value="ECO:0007669"/>
    <property type="project" value="InterPro"/>
</dbReference>
<proteinExistence type="inferred from homology"/>
<organism evidence="3 4">
    <name type="scientific">Hibiscus syriacus</name>
    <name type="common">Rose of Sharon</name>
    <dbReference type="NCBI Taxonomy" id="106335"/>
    <lineage>
        <taxon>Eukaryota</taxon>
        <taxon>Viridiplantae</taxon>
        <taxon>Streptophyta</taxon>
        <taxon>Embryophyta</taxon>
        <taxon>Tracheophyta</taxon>
        <taxon>Spermatophyta</taxon>
        <taxon>Magnoliopsida</taxon>
        <taxon>eudicotyledons</taxon>
        <taxon>Gunneridae</taxon>
        <taxon>Pentapetalae</taxon>
        <taxon>rosids</taxon>
        <taxon>malvids</taxon>
        <taxon>Malvales</taxon>
        <taxon>Malvaceae</taxon>
        <taxon>Malvoideae</taxon>
        <taxon>Hibiscus</taxon>
    </lineage>
</organism>
<dbReference type="PANTHER" id="PTHR23024">
    <property type="entry name" value="ARYLACETAMIDE DEACETYLASE"/>
    <property type="match status" value="1"/>
</dbReference>
<feature type="domain" description="Alpha/beta hydrolase fold-3" evidence="2">
    <location>
        <begin position="90"/>
        <end position="156"/>
    </location>
</feature>
<keyword evidence="4" id="KW-1185">Reference proteome</keyword>
<gene>
    <name evidence="3" type="ORF">F3Y22_tig00111061pilonHSYRG00149</name>
</gene>
<dbReference type="Proteomes" id="UP000436088">
    <property type="component" value="Unassembled WGS sequence"/>
</dbReference>
<dbReference type="InterPro" id="IPR029058">
    <property type="entry name" value="AB_hydrolase_fold"/>
</dbReference>
<accession>A0A6A2Z504</accession>
<protein>
    <submittedName>
        <fullName evidence="3">Carboxyesterase 13</fullName>
    </submittedName>
</protein>
<sequence>MESAASEIVTDFPPMLRAYKDGRIERFLGTQIVLPAIDPKTNVESKDIVYSQEISKSVRTYIPPNAAGKLPLLVYFHGGAFCIETAYFPTGSDDQCINPIDDPSFGSLGCNRVLVCVAEKDILKHRGVYYCEKLKQSGWGGEVELMEAKGEGHVFHLHNPSCENAAAKLKKVADLINNSKA</sequence>
<dbReference type="EMBL" id="VEPZ02001216">
    <property type="protein sequence ID" value="KAE8686470.1"/>
    <property type="molecule type" value="Genomic_DNA"/>
</dbReference>
<dbReference type="SUPFAM" id="SSF53474">
    <property type="entry name" value="alpha/beta-Hydrolases"/>
    <property type="match status" value="2"/>
</dbReference>
<evidence type="ECO:0000259" key="2">
    <source>
        <dbReference type="Pfam" id="PF07859"/>
    </source>
</evidence>
<dbReference type="PANTHER" id="PTHR23024:SF467">
    <property type="entry name" value="CARBOXYLESTERASE 12-RELATED"/>
    <property type="match status" value="1"/>
</dbReference>
<name>A0A6A2Z504_HIBSY</name>
<comment type="caution">
    <text evidence="3">The sequence shown here is derived from an EMBL/GenBank/DDBJ whole genome shotgun (WGS) entry which is preliminary data.</text>
</comment>
<dbReference type="Gene3D" id="3.40.50.1820">
    <property type="entry name" value="alpha/beta hydrolase"/>
    <property type="match status" value="2"/>
</dbReference>
<dbReference type="InterPro" id="IPR050466">
    <property type="entry name" value="Carboxylest/Gibb_receptor"/>
</dbReference>
<evidence type="ECO:0000313" key="3">
    <source>
        <dbReference type="EMBL" id="KAE8686470.1"/>
    </source>
</evidence>
<reference evidence="3" key="1">
    <citation type="submission" date="2019-09" db="EMBL/GenBank/DDBJ databases">
        <title>Draft genome information of white flower Hibiscus syriacus.</title>
        <authorList>
            <person name="Kim Y.-M."/>
        </authorList>
    </citation>
    <scope>NUCLEOTIDE SEQUENCE [LARGE SCALE GENOMIC DNA]</scope>
    <source>
        <strain evidence="3">YM2019G1</strain>
    </source>
</reference>
<dbReference type="AlphaFoldDB" id="A0A6A2Z504"/>
<dbReference type="InterPro" id="IPR013094">
    <property type="entry name" value="AB_hydrolase_3"/>
</dbReference>
<comment type="similarity">
    <text evidence="1">Belongs to the 'GDXG' lipolytic enzyme family.</text>
</comment>
<evidence type="ECO:0000256" key="1">
    <source>
        <dbReference type="ARBA" id="ARBA00010515"/>
    </source>
</evidence>
<dbReference type="Pfam" id="PF07859">
    <property type="entry name" value="Abhydrolase_3"/>
    <property type="match status" value="1"/>
</dbReference>
<evidence type="ECO:0000313" key="4">
    <source>
        <dbReference type="Proteomes" id="UP000436088"/>
    </source>
</evidence>